<dbReference type="Pfam" id="PF03748">
    <property type="entry name" value="FliL"/>
    <property type="match status" value="1"/>
</dbReference>
<dbReference type="GO" id="GO:0071978">
    <property type="term" value="P:bacterial-type flagellum-dependent swarming motility"/>
    <property type="evidence" value="ECO:0007669"/>
    <property type="project" value="TreeGrafter"/>
</dbReference>
<gene>
    <name evidence="12" type="ORF">JGI23_00726</name>
</gene>
<feature type="compositionally biased region" description="Basic and acidic residues" evidence="11">
    <location>
        <begin position="62"/>
        <end position="76"/>
    </location>
</feature>
<keyword evidence="13" id="KW-1185">Reference proteome</keyword>
<reference evidence="13" key="1">
    <citation type="submission" date="2015-11" db="EMBL/GenBank/DDBJ databases">
        <authorList>
            <person name="Varghese N."/>
        </authorList>
    </citation>
    <scope>NUCLEOTIDE SEQUENCE [LARGE SCALE GENOMIC DNA]</scope>
    <source>
        <strain evidence="13">JGI-23</strain>
    </source>
</reference>
<dbReference type="AlphaFoldDB" id="A0A0P1MW14"/>
<protein>
    <recommendedName>
        <fullName evidence="10">Flagellar protein FliL</fullName>
    </recommendedName>
</protein>
<dbReference type="RefSeq" id="WP_092348653.1">
    <property type="nucleotide sequence ID" value="NZ_CZVW01000006.1"/>
</dbReference>
<comment type="similarity">
    <text evidence="3 10">Belongs to the FliL family.</text>
</comment>
<organism evidence="12 13">
    <name type="scientific">Candidatus Chryseopegocella kryptomonas</name>
    <dbReference type="NCBI Taxonomy" id="1633643"/>
    <lineage>
        <taxon>Bacteria</taxon>
        <taxon>Pseudomonadati</taxon>
        <taxon>Candidatus Kryptoniota</taxon>
        <taxon>Candidatus Chryseopegocella</taxon>
    </lineage>
</organism>
<keyword evidence="8 10" id="KW-1133">Transmembrane helix</keyword>
<keyword evidence="4 10" id="KW-1003">Cell membrane</keyword>
<evidence type="ECO:0000256" key="5">
    <source>
        <dbReference type="ARBA" id="ARBA00022500"/>
    </source>
</evidence>
<name>A0A0P1MW14_9BACT</name>
<keyword evidence="5 10" id="KW-0145">Chemotaxis</keyword>
<keyword evidence="12" id="KW-0966">Cell projection</keyword>
<evidence type="ECO:0000256" key="9">
    <source>
        <dbReference type="ARBA" id="ARBA00023136"/>
    </source>
</evidence>
<accession>A0A0P1MW14</accession>
<dbReference type="Proteomes" id="UP000199197">
    <property type="component" value="Unassembled WGS sequence"/>
</dbReference>
<dbReference type="InterPro" id="IPR005503">
    <property type="entry name" value="FliL"/>
</dbReference>
<keyword evidence="6 10" id="KW-0812">Transmembrane</keyword>
<sequence>MADKVQLQQQQVQQSQNETSHKGSKRTIFFVAIPIVLLQIIIAYLLVLDLNSKSNAGQTESNVKKENTQKEQIQERKVADDYKITESEYAISHPEFLFVVKDLIVNPAGTGGLRYLLTSVGIEVTNEKAFAEIQSKEVIVNDILINVLSSKTLEELSDVTKRKDLRREIAKKIDEILTQGRVQNVYFSKFIIQ</sequence>
<keyword evidence="12" id="KW-0969">Cilium</keyword>
<keyword evidence="9 10" id="KW-0472">Membrane</keyword>
<dbReference type="EMBL" id="CZVW01000006">
    <property type="protein sequence ID" value="CUS99750.1"/>
    <property type="molecule type" value="Genomic_DNA"/>
</dbReference>
<evidence type="ECO:0000256" key="10">
    <source>
        <dbReference type="RuleBase" id="RU364125"/>
    </source>
</evidence>
<evidence type="ECO:0000256" key="7">
    <source>
        <dbReference type="ARBA" id="ARBA00022779"/>
    </source>
</evidence>
<feature type="transmembrane region" description="Helical" evidence="10">
    <location>
        <begin position="28"/>
        <end position="47"/>
    </location>
</feature>
<evidence type="ECO:0000256" key="4">
    <source>
        <dbReference type="ARBA" id="ARBA00022475"/>
    </source>
</evidence>
<evidence type="ECO:0000313" key="13">
    <source>
        <dbReference type="Proteomes" id="UP000199197"/>
    </source>
</evidence>
<evidence type="ECO:0000256" key="2">
    <source>
        <dbReference type="ARBA" id="ARBA00004162"/>
    </source>
</evidence>
<comment type="subcellular location">
    <subcellularLocation>
        <location evidence="2">Cell membrane</location>
        <topology evidence="2">Single-pass membrane protein</topology>
    </subcellularLocation>
</comment>
<feature type="region of interest" description="Disordered" evidence="11">
    <location>
        <begin position="56"/>
        <end position="76"/>
    </location>
</feature>
<dbReference type="GO" id="GO:0005886">
    <property type="term" value="C:plasma membrane"/>
    <property type="evidence" value="ECO:0007669"/>
    <property type="project" value="UniProtKB-SubCell"/>
</dbReference>
<evidence type="ECO:0000256" key="11">
    <source>
        <dbReference type="SAM" id="MobiDB-lite"/>
    </source>
</evidence>
<dbReference type="PANTHER" id="PTHR35091">
    <property type="entry name" value="FLAGELLAR PROTEIN FLIL"/>
    <property type="match status" value="1"/>
</dbReference>
<evidence type="ECO:0000256" key="8">
    <source>
        <dbReference type="ARBA" id="ARBA00022989"/>
    </source>
</evidence>
<evidence type="ECO:0000256" key="1">
    <source>
        <dbReference type="ARBA" id="ARBA00002254"/>
    </source>
</evidence>
<dbReference type="OrthoDB" id="9812383at2"/>
<keyword evidence="12" id="KW-0282">Flagellum</keyword>
<evidence type="ECO:0000256" key="6">
    <source>
        <dbReference type="ARBA" id="ARBA00022692"/>
    </source>
</evidence>
<keyword evidence="7 10" id="KW-0283">Flagellar rotation</keyword>
<dbReference type="PANTHER" id="PTHR35091:SF2">
    <property type="entry name" value="FLAGELLAR PROTEIN FLIL"/>
    <property type="match status" value="1"/>
</dbReference>
<dbReference type="GO" id="GO:0009425">
    <property type="term" value="C:bacterial-type flagellum basal body"/>
    <property type="evidence" value="ECO:0007669"/>
    <property type="project" value="InterPro"/>
</dbReference>
<proteinExistence type="inferred from homology"/>
<evidence type="ECO:0000256" key="3">
    <source>
        <dbReference type="ARBA" id="ARBA00008281"/>
    </source>
</evidence>
<evidence type="ECO:0000313" key="12">
    <source>
        <dbReference type="EMBL" id="CUS99750.1"/>
    </source>
</evidence>
<comment type="function">
    <text evidence="1 10">Controls the rotational direction of flagella during chemotaxis.</text>
</comment>
<dbReference type="GO" id="GO:0006935">
    <property type="term" value="P:chemotaxis"/>
    <property type="evidence" value="ECO:0007669"/>
    <property type="project" value="UniProtKB-KW"/>
</dbReference>